<dbReference type="SMART" id="SM00320">
    <property type="entry name" value="WD40"/>
    <property type="match status" value="4"/>
</dbReference>
<keyword evidence="2" id="KW-0677">Repeat</keyword>
<dbReference type="Gene3D" id="1.25.10.10">
    <property type="entry name" value="Leucine-rich Repeat Variant"/>
    <property type="match status" value="1"/>
</dbReference>
<dbReference type="EMBL" id="JAUHHV010000004">
    <property type="protein sequence ID" value="KAK1428334.1"/>
    <property type="molecule type" value="Genomic_DNA"/>
</dbReference>
<keyword evidence="1 3" id="KW-0853">WD repeat</keyword>
<feature type="repeat" description="WD" evidence="3">
    <location>
        <begin position="3291"/>
        <end position="3332"/>
    </location>
</feature>
<reference evidence="7" key="1">
    <citation type="journal article" date="2023" name="bioRxiv">
        <title>Improved chromosome-level genome assembly for marigold (Tagetes erecta).</title>
        <authorList>
            <person name="Jiang F."/>
            <person name="Yuan L."/>
            <person name="Wang S."/>
            <person name="Wang H."/>
            <person name="Xu D."/>
            <person name="Wang A."/>
            <person name="Fan W."/>
        </authorList>
    </citation>
    <scope>NUCLEOTIDE SEQUENCE</scope>
    <source>
        <strain evidence="7">WSJ</strain>
        <tissue evidence="7">Leaf</tissue>
    </source>
</reference>
<feature type="region of interest" description="Disordered" evidence="4">
    <location>
        <begin position="1879"/>
        <end position="1959"/>
    </location>
</feature>
<dbReference type="Gene3D" id="2.30.29.30">
    <property type="entry name" value="Pleckstrin-homology domain (PH domain)/Phosphotyrosine-binding domain (PTB)"/>
    <property type="match status" value="1"/>
</dbReference>
<feature type="compositionally biased region" description="Low complexity" evidence="4">
    <location>
        <begin position="2551"/>
        <end position="2561"/>
    </location>
</feature>
<dbReference type="PANTHER" id="PTHR46108:SF4">
    <property type="entry name" value="BLUE CHEESE"/>
    <property type="match status" value="1"/>
</dbReference>
<accession>A0AAD8KTD6</accession>
<feature type="compositionally biased region" description="Polar residues" evidence="4">
    <location>
        <begin position="1889"/>
        <end position="1900"/>
    </location>
</feature>
<feature type="domain" description="BEACH-type PH" evidence="6">
    <location>
        <begin position="2680"/>
        <end position="2846"/>
    </location>
</feature>
<feature type="region of interest" description="Disordered" evidence="4">
    <location>
        <begin position="421"/>
        <end position="448"/>
    </location>
</feature>
<dbReference type="InterPro" id="IPR011989">
    <property type="entry name" value="ARM-like"/>
</dbReference>
<evidence type="ECO:0000256" key="4">
    <source>
        <dbReference type="SAM" id="MobiDB-lite"/>
    </source>
</evidence>
<dbReference type="InterPro" id="IPR001680">
    <property type="entry name" value="WD40_rpt"/>
</dbReference>
<dbReference type="InterPro" id="IPR000409">
    <property type="entry name" value="BEACH_dom"/>
</dbReference>
<dbReference type="InterPro" id="IPR011993">
    <property type="entry name" value="PH-like_dom_sf"/>
</dbReference>
<gene>
    <name evidence="7" type="ORF">QVD17_17167</name>
</gene>
<feature type="compositionally biased region" description="Polar residues" evidence="4">
    <location>
        <begin position="1921"/>
        <end position="1952"/>
    </location>
</feature>
<protein>
    <submittedName>
        <fullName evidence="7">Uncharacterized protein</fullName>
    </submittedName>
</protein>
<dbReference type="Pfam" id="PF14844">
    <property type="entry name" value="PH_BEACH"/>
    <property type="match status" value="1"/>
</dbReference>
<feature type="compositionally biased region" description="Polar residues" evidence="4">
    <location>
        <begin position="1248"/>
        <end position="1262"/>
    </location>
</feature>
<dbReference type="Gene3D" id="2.130.10.10">
    <property type="entry name" value="YVTN repeat-like/Quinoprotein amine dehydrogenase"/>
    <property type="match status" value="2"/>
</dbReference>
<organism evidence="7 8">
    <name type="scientific">Tagetes erecta</name>
    <name type="common">African marigold</name>
    <dbReference type="NCBI Taxonomy" id="13708"/>
    <lineage>
        <taxon>Eukaryota</taxon>
        <taxon>Viridiplantae</taxon>
        <taxon>Streptophyta</taxon>
        <taxon>Embryophyta</taxon>
        <taxon>Tracheophyta</taxon>
        <taxon>Spermatophyta</taxon>
        <taxon>Magnoliopsida</taxon>
        <taxon>eudicotyledons</taxon>
        <taxon>Gunneridae</taxon>
        <taxon>Pentapetalae</taxon>
        <taxon>asterids</taxon>
        <taxon>campanulids</taxon>
        <taxon>Asterales</taxon>
        <taxon>Asteraceae</taxon>
        <taxon>Asteroideae</taxon>
        <taxon>Heliantheae alliance</taxon>
        <taxon>Tageteae</taxon>
        <taxon>Tagetes</taxon>
    </lineage>
</organism>
<dbReference type="InterPro" id="IPR019775">
    <property type="entry name" value="WD40_repeat_CS"/>
</dbReference>
<dbReference type="Gene3D" id="2.60.120.200">
    <property type="match status" value="1"/>
</dbReference>
<feature type="compositionally biased region" description="Polar residues" evidence="4">
    <location>
        <begin position="421"/>
        <end position="430"/>
    </location>
</feature>
<feature type="region of interest" description="Disordered" evidence="4">
    <location>
        <begin position="17"/>
        <end position="43"/>
    </location>
</feature>
<proteinExistence type="predicted"/>
<dbReference type="SUPFAM" id="SSF49899">
    <property type="entry name" value="Concanavalin A-like lectins/glucanases"/>
    <property type="match status" value="1"/>
</dbReference>
<dbReference type="PROSITE" id="PS50294">
    <property type="entry name" value="WD_REPEATS_REGION"/>
    <property type="match status" value="1"/>
</dbReference>
<dbReference type="PROSITE" id="PS51783">
    <property type="entry name" value="PH_BEACH"/>
    <property type="match status" value="1"/>
</dbReference>
<dbReference type="InterPro" id="IPR051944">
    <property type="entry name" value="BEACH_domain_protein"/>
</dbReference>
<feature type="region of interest" description="Disordered" evidence="4">
    <location>
        <begin position="2543"/>
        <end position="2564"/>
    </location>
</feature>
<dbReference type="SUPFAM" id="SSF81837">
    <property type="entry name" value="BEACH domain"/>
    <property type="match status" value="1"/>
</dbReference>
<dbReference type="SUPFAM" id="SSF48371">
    <property type="entry name" value="ARM repeat"/>
    <property type="match status" value="1"/>
</dbReference>
<dbReference type="Pfam" id="PF13385">
    <property type="entry name" value="Laminin_G_3"/>
    <property type="match status" value="1"/>
</dbReference>
<dbReference type="InterPro" id="IPR016024">
    <property type="entry name" value="ARM-type_fold"/>
</dbReference>
<evidence type="ECO:0000256" key="2">
    <source>
        <dbReference type="ARBA" id="ARBA00022737"/>
    </source>
</evidence>
<feature type="compositionally biased region" description="Low complexity" evidence="4">
    <location>
        <begin position="22"/>
        <end position="36"/>
    </location>
</feature>
<keyword evidence="8" id="KW-1185">Reference proteome</keyword>
<sequence>MKWVSLLKDFKEKVGLTTNTTPASSSSPSSSASPSPFYHDLNNNATSSSHNYFSSSSPRDKYELELDFKRHWEEFRSSSSEREKEKALNMTIEIFCRFVKQHSNVAQLMTMLVETHIFSFVVGRAFVTDIEKLRLSSKTRLLDIESLIGYFSEITEDGIQPGSNLLQAVEYLVSGPIDKQSLLDSGILCCLVHILNALLGLDGEVTRQKVTFTEDEQEVMDNRGPDRRLEVEGSVVHIMKALANHPAAAQSLIEDKSLQLLFEMVANGSLILFSRYKEGLVPLHSIQLHRHAMQILGLLIANDNGSTAKYIRKHQLLKVLLTAVKDFKPETGDPAYTMSIVDLLLECIELSYRPEAGDIWLREDVRNAHGYQYLVQFALVLSKDHNFETGELAIGDTSSQGLSLTLSRLLDALVNLSQTGPSDSRLTGSRGNRRRQTSSSERFPDDNWEKDSYKVKDIDAIQVLQDIFLKADSRDLQAEVLNRMFKIFSSHLENYMLCQQLRTVPLLILNMGSFPSSLQEIILKILEYAVTVVNCTPEQELLALCCLLQQQITSELKHTILSFFIKLLSFDQKYKKVLREVGVLEALLDELKERKYVLGVEQDNGNYDENAIISSPKLLDSGLGKLSLFETEGTVSAAWDCLFYLLKKAEQNQVKFRNENGVNTALPFLVSDNHRPGVLRVLSCLIIEDSAQVHSEELSMLVEISKSGMVTSALGSQYHLQIDAKCDVLGAIWRVLGANSSAQRVFGEATGFSLLLTTLHSFQGDKAQTEPSFLLVCMKVFTYLLRVTTAGVCNNAVNREKLNTILSSHTFYDLLSESGLICVECERQLMQLLLELALEIVIPPFSTPEINVAGDSSVSFPITTQSGSFFPDKERIYNAGALRVLIRSLLLFTPKLQLELLKLIEELACAGPFNQENLTSSGCVELLLDTIHPFLSSSSSLLSHALKIVEVLGAYRLSAAELRMIIRCLLQARQRNPGHILVNMIEKIVITQDMTSEKVPLAPFIEMDMRKIGYASIHVSLGERSWPPAAGYSFVCWFQYRNFLKSTAKDTESSKSVFSRKNTTTTGSQVLRIFSVGSTDGGDTFYAELRLQDDGTLTLATSNSSSLTFPGLDLNEDQWHHLAVVHSKPNALAGLFQASVAYVYLNGKLRHTGRLGYSPSPAGKSLQVTIGTPITCARVSDMSWTLRSCYLFEEVLTPGSIYFMYILGRGYRGLFQDMNLLQFVPNQACRGGSMAILDSLETDLALTSNSQRGESGNKQGNPRTDRSGMVWDFERLGNLSLQLSGRKLIFAFDGTSTEAFPASGTLSMLNLVDPLSAAASPIGGIPRFGRLHGDVYVCKHCTIGETIRPIGGIAVVLALIEVAETREMLHMALTLLACALNQNPQNIRDMQAFRGYHLLALFLHSRMSMFDMRSLEIFFQIAACEASFPEPKKLEEIQNNISPSISVTETTFDELNITKSRDEVSSDGSHDDMDDFSMQKDSFSHISELDDDIPPETSNCIVLSNADMVEHVLLDWTVWVAAEIPIQITLLGFLENLVSMHWYRNHNLTILRRINLVQHLLVTLQRGDVEVPVLEKLVVLLGVILEDGFVISELEHVVRFVIMTFEPPELTSRVQITREPMGKHIIVRNMLLEMLIDLLVTITSEELLEQWHKIVSSKLITYFLDEGVHPTSMRWIMTLLGVCLTSSPTFALKFRTSGGYQGLMRVLPSFYDSPDIYYVLFCLIFGKPVYPRLPEVRMLDFHALMPNDGNNVEFKFLELLDSVIAMAKSTFDRLCSQTQVGGALVAELVDGNTEMSGDLQGEALMHKTYAARLMGGEASAPAATASVLRFMVDLAKMCPPFSAVCRRAEFLESCVDLYFSCVRSAHAVMMAKELSIKTEEKNINDGDDTSSSQNTFSSLPHEQEESVKTSVSLRSFPPVQGSASSEDTAIGTNSIEGNKIENNITLSPPESQKSTEEVDKLSDSKKFSFHDLKIAPVNVHPVSSPGSPSLSIYDSPILSERSNSRFQSLASPSQILGFPSWLGSAASPSVESSVSYTEFELTPDLNTNPSSQIPTNSFSTVNPKLLLDVDDSGYGGGPCFVAATAIFDFTVEVLADFVTEHTKATPIIETILETVPLYVDSESVLVFQGLCLTRLMNFLERRLQRDDEEDEKKLDKTRWSLNLDALCYLIVDRVYLGAFPQPAAVLKALEFLLSMLQLANKDGRIEQALPAGKGILSIGRGTKQVDSYVHSVFKNMNRVIMYCFLPSFLISIGEDEFLSRLGLQIEPRKRFFTNDSQEDGVIDICTVLQLLMAHSRIIFCPSNPDTDLTCCLCINLISLLHDQRPHARNLAVDILKHLLVHRRAALEDLLVSKPNQGPVLDVLHGGFDLLLTGRLTTFFDWLHMSELDVNRTLEQCAAIMWVQYVAGSVKFPGVRIKGMDVRRKKEIGRRSRDSMKLDQRHWEQVNERRIALELVRDAMSTELRVVRQDKYGWVLHAESEWQTHLQQLIHEQGIFSLPKSGSTDEPEWQLCPIEGPFRMRKKLERCKLKVDTVQHILSGKFESEKEKTVNDDSNSDSNSNSGRDRFVNLLLDDTKQESFDDELYDESIFKDADGVKVGWNNIDRDIDSSINDESLHSAAEFSMKSSSATAPLSESIQEKSVLSSPKKSTSTRFDEIKANEDKLDKELSNNGEYLIRPYLLPAEKIKFKYNCERVVGLDKHDGIFLIGELCLYVIENFYIDESGCICEKECEDELSVIDQALGVTKDFSMSTDSQSKMTSSWGMTVKSHSGGRAWAYNGGAWGKEKVTNSGNIPHLWRMWKLNSVHEILKRDYQLRPVAVEIFSMDGCNDLLVFHKKEREEVFKNLLAMNLPRNSMLDTTISGSAKQESAFKIMAKSFSKRWQNGEITNFQYLMHLNTLAGRGYSDLTQYPVFPWVLADYESENLDLTDARSFRRLDKPMGCQTEEGEDEFKKRFESWDDPDIPKFHYGSHYSSAGIVLFYLLRLPPFSTENQKLQGGQFDHADRLFNSVRDTWSSAAGRGNTSDVKELIPEFFYMPEFLENRFNLDLGEKQSGEKVGDVGLPPWAKGSAREFIKKHREALESDYVSENLHHWIDLIFGYKQRGKAAEEAVNVFYHYTYEGSVDIDAVADPAMKASILAQINHFGQTPKQLFQRAHPKRKKDKKPPINPLKYSGYLVPHEIRKSASSIAQIVTSNDKVLMVGPNNLLNPRTYATYVAWGFPDRSLRYMSYDQDKLLSTHENLHGGNQIQCASASHDGHVLVTGADDGLVCVWRVGSHSGPRAPRTLQLEKALSAHTAKITCLHICQPYMLIISGSDDCTVVLWDLSSLAFIRQLPVFSSPVSAIYMNELTGEIVTAAGIMLAVWSINGDCLSVVNTSQLPSDFIVSVTTCTFSDWLETNWYVSGHQSGAVKVWQMVHNSSESVQTPTQNQNQAFGLGLDGQVPEYTLVLRKVLRGHKHSVTALHLTSDMKQLLSGDSSGHLISWTLPDETLRNSIRRG</sequence>
<evidence type="ECO:0000313" key="8">
    <source>
        <dbReference type="Proteomes" id="UP001229421"/>
    </source>
</evidence>
<feature type="domain" description="BEACH" evidence="5">
    <location>
        <begin position="2866"/>
        <end position="3158"/>
    </location>
</feature>
<dbReference type="InterPro" id="IPR036322">
    <property type="entry name" value="WD40_repeat_dom_sf"/>
</dbReference>
<evidence type="ECO:0000259" key="5">
    <source>
        <dbReference type="PROSITE" id="PS50197"/>
    </source>
</evidence>
<dbReference type="InterPro" id="IPR013320">
    <property type="entry name" value="ConA-like_dom_sf"/>
</dbReference>
<dbReference type="CDD" id="cd06071">
    <property type="entry name" value="Beach"/>
    <property type="match status" value="1"/>
</dbReference>
<evidence type="ECO:0000313" key="7">
    <source>
        <dbReference type="EMBL" id="KAK1428334.1"/>
    </source>
</evidence>
<dbReference type="PANTHER" id="PTHR46108">
    <property type="entry name" value="BLUE CHEESE"/>
    <property type="match status" value="1"/>
</dbReference>
<dbReference type="FunFam" id="1.10.1540.10:FF:000002">
    <property type="entry name" value="WD repeat and FYVE domain containing 3"/>
    <property type="match status" value="1"/>
</dbReference>
<dbReference type="SUPFAM" id="SSF50729">
    <property type="entry name" value="PH domain-like"/>
    <property type="match status" value="1"/>
</dbReference>
<dbReference type="SMART" id="SM01026">
    <property type="entry name" value="Beach"/>
    <property type="match status" value="1"/>
</dbReference>
<evidence type="ECO:0000259" key="6">
    <source>
        <dbReference type="PROSITE" id="PS51783"/>
    </source>
</evidence>
<dbReference type="InterPro" id="IPR023362">
    <property type="entry name" value="PH-BEACH_dom"/>
</dbReference>
<dbReference type="CDD" id="cd01201">
    <property type="entry name" value="PH_BEACH"/>
    <property type="match status" value="1"/>
</dbReference>
<dbReference type="PROSITE" id="PS50082">
    <property type="entry name" value="WD_REPEATS_2"/>
    <property type="match status" value="2"/>
</dbReference>
<dbReference type="PROSITE" id="PS50197">
    <property type="entry name" value="BEACH"/>
    <property type="match status" value="1"/>
</dbReference>
<feature type="region of interest" description="Disordered" evidence="4">
    <location>
        <begin position="1248"/>
        <end position="1267"/>
    </location>
</feature>
<comment type="caution">
    <text evidence="7">The sequence shown here is derived from an EMBL/GenBank/DDBJ whole genome shotgun (WGS) entry which is preliminary data.</text>
</comment>
<dbReference type="PROSITE" id="PS00678">
    <property type="entry name" value="WD_REPEATS_1"/>
    <property type="match status" value="1"/>
</dbReference>
<dbReference type="InterPro" id="IPR036372">
    <property type="entry name" value="BEACH_dom_sf"/>
</dbReference>
<evidence type="ECO:0000256" key="3">
    <source>
        <dbReference type="PROSITE-ProRule" id="PRU00221"/>
    </source>
</evidence>
<dbReference type="Pfam" id="PF00400">
    <property type="entry name" value="WD40"/>
    <property type="match status" value="2"/>
</dbReference>
<dbReference type="SUPFAM" id="SSF50978">
    <property type="entry name" value="WD40 repeat-like"/>
    <property type="match status" value="1"/>
</dbReference>
<dbReference type="Proteomes" id="UP001229421">
    <property type="component" value="Unassembled WGS sequence"/>
</dbReference>
<dbReference type="Pfam" id="PF02138">
    <property type="entry name" value="Beach"/>
    <property type="match status" value="1"/>
</dbReference>
<dbReference type="Gene3D" id="1.10.1540.10">
    <property type="entry name" value="BEACH domain"/>
    <property type="match status" value="1"/>
</dbReference>
<feature type="repeat" description="WD" evidence="3">
    <location>
        <begin position="3452"/>
        <end position="3493"/>
    </location>
</feature>
<evidence type="ECO:0000256" key="1">
    <source>
        <dbReference type="ARBA" id="ARBA00022574"/>
    </source>
</evidence>
<dbReference type="InterPro" id="IPR015943">
    <property type="entry name" value="WD40/YVTN_repeat-like_dom_sf"/>
</dbReference>
<name>A0AAD8KTD6_TARER</name>